<dbReference type="RefSeq" id="WP_234860918.1">
    <property type="nucleotide sequence ID" value="NZ_JAKEVZ010000004.1"/>
</dbReference>
<name>A0ABS9BS21_9BACT</name>
<evidence type="ECO:0000256" key="1">
    <source>
        <dbReference type="ARBA" id="ARBA00006739"/>
    </source>
</evidence>
<evidence type="ECO:0000259" key="4">
    <source>
        <dbReference type="Pfam" id="PF00535"/>
    </source>
</evidence>
<evidence type="ECO:0000313" key="6">
    <source>
        <dbReference type="Proteomes" id="UP001201449"/>
    </source>
</evidence>
<dbReference type="CDD" id="cd04186">
    <property type="entry name" value="GT_2_like_c"/>
    <property type="match status" value="1"/>
</dbReference>
<keyword evidence="2" id="KW-0328">Glycosyltransferase</keyword>
<dbReference type="SUPFAM" id="SSF53448">
    <property type="entry name" value="Nucleotide-diphospho-sugar transferases"/>
    <property type="match status" value="1"/>
</dbReference>
<accession>A0ABS9BS21</accession>
<gene>
    <name evidence="5" type="ORF">L0U89_07255</name>
</gene>
<dbReference type="PANTHER" id="PTHR43179:SF12">
    <property type="entry name" value="GALACTOFURANOSYLTRANSFERASE GLFT2"/>
    <property type="match status" value="1"/>
</dbReference>
<dbReference type="InterPro" id="IPR001173">
    <property type="entry name" value="Glyco_trans_2-like"/>
</dbReference>
<proteinExistence type="inferred from homology"/>
<dbReference type="Pfam" id="PF00535">
    <property type="entry name" value="Glycos_transf_2"/>
    <property type="match status" value="1"/>
</dbReference>
<feature type="domain" description="Glycosyltransferase 2-like" evidence="4">
    <location>
        <begin position="6"/>
        <end position="123"/>
    </location>
</feature>
<keyword evidence="6" id="KW-1185">Reference proteome</keyword>
<keyword evidence="3" id="KW-0808">Transferase</keyword>
<evidence type="ECO:0000256" key="2">
    <source>
        <dbReference type="ARBA" id="ARBA00022676"/>
    </source>
</evidence>
<dbReference type="EMBL" id="JAKEVZ010000004">
    <property type="protein sequence ID" value="MCF1750865.1"/>
    <property type="molecule type" value="Genomic_DNA"/>
</dbReference>
<sequence>MQQAAIVILNFNGEKMLRQFLPGVCAYSKFPVVVIDNGSTDGSIDYLQSFHPKVRLVFFSQNFGFTGGYNRGLAELEGEFNYYILLNSDVEVGPNWDEPMIQVLESNPKIASVQPKILSFQDPSHFDYAGAGGGFVDSLGYPYCRGRIFQDIEKDLGQYDDSVLVDWTSGACMAVRADLYHSLGGFDERFFAHMEEIDICWRLRRAGYICVYIGAVSVLHVGGATLSRTSPRKTFLNFRNNLWMLGKNLPLGKFIPIYICRVALDALAALVFLGRGSIADALAVLKAHFAFLFSRPARQGMELAKNQAISVAGKISILFDYYIRGKKKYGDI</sequence>
<dbReference type="Gene3D" id="3.90.550.10">
    <property type="entry name" value="Spore Coat Polysaccharide Biosynthesis Protein SpsA, Chain A"/>
    <property type="match status" value="1"/>
</dbReference>
<dbReference type="PANTHER" id="PTHR43179">
    <property type="entry name" value="RHAMNOSYLTRANSFERASE WBBL"/>
    <property type="match status" value="1"/>
</dbReference>
<reference evidence="5 6" key="1">
    <citation type="submission" date="2022-01" db="EMBL/GenBank/DDBJ databases">
        <title>Mariniradius saccharolyticus sp. nov., isolated from sediment of a river.</title>
        <authorList>
            <person name="Liu H."/>
        </authorList>
    </citation>
    <scope>NUCLEOTIDE SEQUENCE [LARGE SCALE GENOMIC DNA]</scope>
    <source>
        <strain evidence="5 6">RY-2</strain>
    </source>
</reference>
<protein>
    <submittedName>
        <fullName evidence="5">Glycosyltransferase family 2 protein</fullName>
    </submittedName>
</protein>
<comment type="caution">
    <text evidence="5">The sequence shown here is derived from an EMBL/GenBank/DDBJ whole genome shotgun (WGS) entry which is preliminary data.</text>
</comment>
<evidence type="ECO:0000313" key="5">
    <source>
        <dbReference type="EMBL" id="MCF1750865.1"/>
    </source>
</evidence>
<evidence type="ECO:0000256" key="3">
    <source>
        <dbReference type="ARBA" id="ARBA00022679"/>
    </source>
</evidence>
<dbReference type="InterPro" id="IPR029044">
    <property type="entry name" value="Nucleotide-diphossugar_trans"/>
</dbReference>
<comment type="similarity">
    <text evidence="1">Belongs to the glycosyltransferase 2 family.</text>
</comment>
<organism evidence="5 6">
    <name type="scientific">Mariniradius sediminis</name>
    <dbReference type="NCBI Taxonomy" id="2909237"/>
    <lineage>
        <taxon>Bacteria</taxon>
        <taxon>Pseudomonadati</taxon>
        <taxon>Bacteroidota</taxon>
        <taxon>Cytophagia</taxon>
        <taxon>Cytophagales</taxon>
        <taxon>Cyclobacteriaceae</taxon>
        <taxon>Mariniradius</taxon>
    </lineage>
</organism>
<dbReference type="Proteomes" id="UP001201449">
    <property type="component" value="Unassembled WGS sequence"/>
</dbReference>